<reference evidence="2" key="1">
    <citation type="submission" date="2022-07" db="EMBL/GenBank/DDBJ databases">
        <title>Genome Sequence of Xylaria arbuscula.</title>
        <authorList>
            <person name="Buettner E."/>
        </authorList>
    </citation>
    <scope>NUCLEOTIDE SEQUENCE</scope>
    <source>
        <strain evidence="2">VT107</strain>
    </source>
</reference>
<evidence type="ECO:0000256" key="1">
    <source>
        <dbReference type="SAM" id="SignalP"/>
    </source>
</evidence>
<comment type="caution">
    <text evidence="2">The sequence shown here is derived from an EMBL/GenBank/DDBJ whole genome shotgun (WGS) entry which is preliminary data.</text>
</comment>
<accession>A0A9W8TKB4</accession>
<evidence type="ECO:0000313" key="2">
    <source>
        <dbReference type="EMBL" id="KAJ3563207.1"/>
    </source>
</evidence>
<sequence>MRFLSVIAKLCLFSSSSALLDNLSGPSIPAIMFEPQFRQQSRYTRIRVQNQDDINRLFPLIVDYIREPALASSVEEFVFRCYLPYRPYIRDKNRHDNLTSLENARDISQEHEILQVLIDLGLEEPERSEWARALTWMKPELVATREQTLSDDTRAADELFNWYRDRVFAHYASALLLLLCPNVKTIRYEDGSRVVEDILRRNNYGLLPKAHLQNLQEVVLLPTSHSVFEDTRYYVHLDILRSLRMFHRLPLIESVMTDGVGPNYDASFLYDFPPATSNLKKIHVGHSMYGEDTVSSLIGIPARLEELTLTTGGRCTTDGSRSFIAAKQIGKALFAHKAWLRKIDIDLDDYIDTSGYSWEDDEDEDEIEEDVDEWYLLDKEISTTPLVEEDAWKYGETIGSMHDFESLTHLSIGIRSLLGGNPRSRQSYDAPFRLAEALPKSLEYLLIRGYERGSVKEYDSQIDELLLAQETHLPALKEVHGIHELIPSAVTVVRLEDEFWVREAVDEDWVEEMS</sequence>
<protein>
    <submittedName>
        <fullName evidence="2">Uncharacterized protein</fullName>
    </submittedName>
</protein>
<dbReference type="AlphaFoldDB" id="A0A9W8TKB4"/>
<dbReference type="EMBL" id="JANPWZ010001792">
    <property type="protein sequence ID" value="KAJ3563207.1"/>
    <property type="molecule type" value="Genomic_DNA"/>
</dbReference>
<proteinExistence type="predicted"/>
<feature type="signal peptide" evidence="1">
    <location>
        <begin position="1"/>
        <end position="18"/>
    </location>
</feature>
<keyword evidence="1" id="KW-0732">Signal</keyword>
<dbReference type="Proteomes" id="UP001148614">
    <property type="component" value="Unassembled WGS sequence"/>
</dbReference>
<organism evidence="2 3">
    <name type="scientific">Xylaria arbuscula</name>
    <dbReference type="NCBI Taxonomy" id="114810"/>
    <lineage>
        <taxon>Eukaryota</taxon>
        <taxon>Fungi</taxon>
        <taxon>Dikarya</taxon>
        <taxon>Ascomycota</taxon>
        <taxon>Pezizomycotina</taxon>
        <taxon>Sordariomycetes</taxon>
        <taxon>Xylariomycetidae</taxon>
        <taxon>Xylariales</taxon>
        <taxon>Xylariaceae</taxon>
        <taxon>Xylaria</taxon>
    </lineage>
</organism>
<feature type="chain" id="PRO_5040873370" evidence="1">
    <location>
        <begin position="19"/>
        <end position="514"/>
    </location>
</feature>
<keyword evidence="3" id="KW-1185">Reference proteome</keyword>
<evidence type="ECO:0000313" key="3">
    <source>
        <dbReference type="Proteomes" id="UP001148614"/>
    </source>
</evidence>
<gene>
    <name evidence="2" type="ORF">NPX13_g8282</name>
</gene>
<name>A0A9W8TKB4_9PEZI</name>